<evidence type="ECO:0000313" key="2">
    <source>
        <dbReference type="EMBL" id="CAL4802558.1"/>
    </source>
</evidence>
<sequence>MARFQLDPYQLIDFQDVSSWSSSVSSGFSDGNYIYLYSGSTGTVLRVTWGIQNEEITLSGTVSGSLVE</sequence>
<dbReference type="AlphaFoldDB" id="A0A9P1DS51"/>
<comment type="caution">
    <text evidence="1">The sequence shown here is derived from an EMBL/GenBank/DDBJ whole genome shotgun (WGS) entry which is preliminary data.</text>
</comment>
<accession>A0A9P1DS51</accession>
<dbReference type="EMBL" id="CAMXCT020006522">
    <property type="protein sequence ID" value="CAL1168621.1"/>
    <property type="molecule type" value="Genomic_DNA"/>
</dbReference>
<dbReference type="Proteomes" id="UP001152797">
    <property type="component" value="Unassembled WGS sequence"/>
</dbReference>
<reference evidence="2 3" key="2">
    <citation type="submission" date="2024-05" db="EMBL/GenBank/DDBJ databases">
        <authorList>
            <person name="Chen Y."/>
            <person name="Shah S."/>
            <person name="Dougan E. K."/>
            <person name="Thang M."/>
            <person name="Chan C."/>
        </authorList>
    </citation>
    <scope>NUCLEOTIDE SEQUENCE [LARGE SCALE GENOMIC DNA]</scope>
</reference>
<name>A0A9P1DS51_9DINO</name>
<protein>
    <submittedName>
        <fullName evidence="1">Uncharacterized protein</fullName>
    </submittedName>
</protein>
<evidence type="ECO:0000313" key="1">
    <source>
        <dbReference type="EMBL" id="CAI4015246.1"/>
    </source>
</evidence>
<dbReference type="EMBL" id="CAMXCT010006522">
    <property type="protein sequence ID" value="CAI4015246.1"/>
    <property type="molecule type" value="Genomic_DNA"/>
</dbReference>
<proteinExistence type="predicted"/>
<dbReference type="EMBL" id="CAMXCT030006522">
    <property type="protein sequence ID" value="CAL4802558.1"/>
    <property type="molecule type" value="Genomic_DNA"/>
</dbReference>
<evidence type="ECO:0000313" key="3">
    <source>
        <dbReference type="Proteomes" id="UP001152797"/>
    </source>
</evidence>
<reference evidence="1" key="1">
    <citation type="submission" date="2022-10" db="EMBL/GenBank/DDBJ databases">
        <authorList>
            <person name="Chen Y."/>
            <person name="Dougan E. K."/>
            <person name="Chan C."/>
            <person name="Rhodes N."/>
            <person name="Thang M."/>
        </authorList>
    </citation>
    <scope>NUCLEOTIDE SEQUENCE</scope>
</reference>
<gene>
    <name evidence="1" type="ORF">C1SCF055_LOCUS40083</name>
</gene>
<keyword evidence="3" id="KW-1185">Reference proteome</keyword>
<organism evidence="1">
    <name type="scientific">Cladocopium goreaui</name>
    <dbReference type="NCBI Taxonomy" id="2562237"/>
    <lineage>
        <taxon>Eukaryota</taxon>
        <taxon>Sar</taxon>
        <taxon>Alveolata</taxon>
        <taxon>Dinophyceae</taxon>
        <taxon>Suessiales</taxon>
        <taxon>Symbiodiniaceae</taxon>
        <taxon>Cladocopium</taxon>
    </lineage>
</organism>